<dbReference type="InterPro" id="IPR004360">
    <property type="entry name" value="Glyas_Fos-R_dOase_dom"/>
</dbReference>
<protein>
    <submittedName>
        <fullName evidence="2">Glyoxalase</fullName>
    </submittedName>
</protein>
<evidence type="ECO:0000259" key="1">
    <source>
        <dbReference type="PROSITE" id="PS51819"/>
    </source>
</evidence>
<evidence type="ECO:0000313" key="3">
    <source>
        <dbReference type="Proteomes" id="UP000179627"/>
    </source>
</evidence>
<dbReference type="OrthoDB" id="115162at2"/>
<dbReference type="RefSeq" id="WP_071088737.1">
    <property type="nucleotide sequence ID" value="NZ_MBLM01000147.1"/>
</dbReference>
<dbReference type="EMBL" id="MBLM01000147">
    <property type="protein sequence ID" value="OHV31156.1"/>
    <property type="molecule type" value="Genomic_DNA"/>
</dbReference>
<gene>
    <name evidence="2" type="ORF">CC117_26890</name>
</gene>
<organism evidence="2 3">
    <name type="scientific">Parafrankia colletiae</name>
    <dbReference type="NCBI Taxonomy" id="573497"/>
    <lineage>
        <taxon>Bacteria</taxon>
        <taxon>Bacillati</taxon>
        <taxon>Actinomycetota</taxon>
        <taxon>Actinomycetes</taxon>
        <taxon>Frankiales</taxon>
        <taxon>Frankiaceae</taxon>
        <taxon>Parafrankia</taxon>
    </lineage>
</organism>
<name>A0A1S1QC31_9ACTN</name>
<evidence type="ECO:0000313" key="2">
    <source>
        <dbReference type="EMBL" id="OHV31156.1"/>
    </source>
</evidence>
<dbReference type="PROSITE" id="PS51819">
    <property type="entry name" value="VOC"/>
    <property type="match status" value="1"/>
</dbReference>
<keyword evidence="3" id="KW-1185">Reference proteome</keyword>
<dbReference type="CDD" id="cd06587">
    <property type="entry name" value="VOC"/>
    <property type="match status" value="1"/>
</dbReference>
<proteinExistence type="predicted"/>
<dbReference type="Proteomes" id="UP000179627">
    <property type="component" value="Unassembled WGS sequence"/>
</dbReference>
<dbReference type="InterPro" id="IPR029068">
    <property type="entry name" value="Glyas_Bleomycin-R_OHBP_Dase"/>
</dbReference>
<comment type="caution">
    <text evidence="2">The sequence shown here is derived from an EMBL/GenBank/DDBJ whole genome shotgun (WGS) entry which is preliminary data.</text>
</comment>
<dbReference type="Gene3D" id="3.10.180.10">
    <property type="entry name" value="2,3-Dihydroxybiphenyl 1,2-Dioxygenase, domain 1"/>
    <property type="match status" value="1"/>
</dbReference>
<dbReference type="InterPro" id="IPR037523">
    <property type="entry name" value="VOC_core"/>
</dbReference>
<feature type="domain" description="VOC" evidence="1">
    <location>
        <begin position="6"/>
        <end position="127"/>
    </location>
</feature>
<dbReference type="AlphaFoldDB" id="A0A1S1QC31"/>
<dbReference type="SUPFAM" id="SSF54593">
    <property type="entry name" value="Glyoxalase/Bleomycin resistance protein/Dihydroxybiphenyl dioxygenase"/>
    <property type="match status" value="1"/>
</dbReference>
<accession>A0A1S1QC31</accession>
<reference evidence="3" key="1">
    <citation type="submission" date="2016-07" db="EMBL/GenBank/DDBJ databases">
        <title>Sequence Frankia sp. strain CcI1.17.</title>
        <authorList>
            <person name="Ghodhbane-Gtari F."/>
            <person name="Swanson E."/>
            <person name="Gueddou A."/>
            <person name="Morris K."/>
            <person name="Hezbri K."/>
            <person name="Ktari A."/>
            <person name="Nouioui I."/>
            <person name="Abebe-Akele F."/>
            <person name="Simpson S."/>
            <person name="Thomas K."/>
            <person name="Gtari M."/>
            <person name="Tisa L.S."/>
            <person name="Hurst S."/>
        </authorList>
    </citation>
    <scope>NUCLEOTIDE SEQUENCE [LARGE SCALE GENOMIC DNA]</scope>
    <source>
        <strain evidence="3">Cc1.17</strain>
    </source>
</reference>
<sequence length="127" mass="13457">MPDLAPIHHVKIPVSDVRASSDWYRQVLGLEVAIEFTEDGELRGVALKAPDGTTQIALRHDPERAAALAGFDLVALGVPTRDGVHAWADHLAALGQKHGGLVTGHHGGTVLVGLHDPDGIEIRLYAA</sequence>
<dbReference type="Pfam" id="PF00903">
    <property type="entry name" value="Glyoxalase"/>
    <property type="match status" value="1"/>
</dbReference>